<evidence type="ECO:0000313" key="2">
    <source>
        <dbReference type="EMBL" id="MBN8659905.1"/>
    </source>
</evidence>
<keyword evidence="1" id="KW-1133">Transmembrane helix</keyword>
<dbReference type="InterPro" id="IPR042217">
    <property type="entry name" value="T4SS_VirB10/TrbI"/>
</dbReference>
<comment type="caution">
    <text evidence="2">The sequence shown here is derived from an EMBL/GenBank/DDBJ whole genome shotgun (WGS) entry which is preliminary data.</text>
</comment>
<dbReference type="Gene3D" id="2.40.128.260">
    <property type="entry name" value="Type IV secretion system, VirB10/TraB/TrbI"/>
    <property type="match status" value="1"/>
</dbReference>
<gene>
    <name evidence="2" type="ORF">J0M35_06050</name>
</gene>
<dbReference type="EMBL" id="JAFLCK010000006">
    <property type="protein sequence ID" value="MBN8659905.1"/>
    <property type="molecule type" value="Genomic_DNA"/>
</dbReference>
<reference evidence="2" key="1">
    <citation type="submission" date="2021-02" db="EMBL/GenBank/DDBJ databases">
        <title>Genome-Resolved Metagenomics of a Microbial Community Performing Photosynthetic Biological Nutrient Removal.</title>
        <authorList>
            <person name="Mcdaniel E.A."/>
        </authorList>
    </citation>
    <scope>NUCLEOTIDE SEQUENCE</scope>
    <source>
        <strain evidence="2">UWPOB_OBS1</strain>
    </source>
</reference>
<evidence type="ECO:0000313" key="3">
    <source>
        <dbReference type="Proteomes" id="UP000664277"/>
    </source>
</evidence>
<name>A0A8J7TKH6_9BACT</name>
<dbReference type="Proteomes" id="UP000664277">
    <property type="component" value="Unassembled WGS sequence"/>
</dbReference>
<protein>
    <submittedName>
        <fullName evidence="2">Uncharacterized protein</fullName>
    </submittedName>
</protein>
<feature type="transmembrane region" description="Helical" evidence="1">
    <location>
        <begin position="112"/>
        <end position="133"/>
    </location>
</feature>
<keyword evidence="1" id="KW-0812">Transmembrane</keyword>
<feature type="transmembrane region" description="Helical" evidence="1">
    <location>
        <begin position="153"/>
        <end position="171"/>
    </location>
</feature>
<proteinExistence type="predicted"/>
<keyword evidence="1" id="KW-0472">Membrane</keyword>
<dbReference type="AlphaFoldDB" id="A0A8J7TKH6"/>
<sequence length="198" mass="20126">MLQGYIRVVPTGTKIPIIMDTAVDSDTSQEGDEFSARTAEDLTIDGSTVVPAGSIIKGRIAQMNGPRALNRSGSVALKFDTITTPDNRQIPLVANIVARGGVVHARRGMKDVALDCGTVSLPTLAGLGIGVLAGGSSSSSSSSSSSGVGRAGGAMIGAGIGLAVGVAVLLAKKGKKVEVRPGDELKIELAEELRMPTM</sequence>
<evidence type="ECO:0000256" key="1">
    <source>
        <dbReference type="SAM" id="Phobius"/>
    </source>
</evidence>
<organism evidence="2 3">
    <name type="scientific">Candidatus Obscuribacter phosphatis</name>
    <dbReference type="NCBI Taxonomy" id="1906157"/>
    <lineage>
        <taxon>Bacteria</taxon>
        <taxon>Bacillati</taxon>
        <taxon>Candidatus Melainabacteria</taxon>
        <taxon>Candidatus Obscuribacterales</taxon>
        <taxon>Candidatus Obscuribacteraceae</taxon>
        <taxon>Candidatus Obscuribacter</taxon>
    </lineage>
</organism>
<accession>A0A8J7TKH6</accession>